<comment type="caution">
    <text evidence="1">The sequence shown here is derived from an EMBL/GenBank/DDBJ whole genome shotgun (WGS) entry which is preliminary data.</text>
</comment>
<protein>
    <submittedName>
        <fullName evidence="1">Uncharacterized protein</fullName>
    </submittedName>
</protein>
<name>A0A0V1F2I1_9BILA</name>
<proteinExistence type="predicted"/>
<evidence type="ECO:0000313" key="1">
    <source>
        <dbReference type="EMBL" id="KRY80313.1"/>
    </source>
</evidence>
<evidence type="ECO:0000313" key="2">
    <source>
        <dbReference type="Proteomes" id="UP000055024"/>
    </source>
</evidence>
<organism evidence="1 2">
    <name type="scientific">Trichinella zimbabwensis</name>
    <dbReference type="NCBI Taxonomy" id="268475"/>
    <lineage>
        <taxon>Eukaryota</taxon>
        <taxon>Metazoa</taxon>
        <taxon>Ecdysozoa</taxon>
        <taxon>Nematoda</taxon>
        <taxon>Enoplea</taxon>
        <taxon>Dorylaimia</taxon>
        <taxon>Trichinellida</taxon>
        <taxon>Trichinellidae</taxon>
        <taxon>Trichinella</taxon>
    </lineage>
</organism>
<dbReference type="AlphaFoldDB" id="A0A0V1F2I1"/>
<accession>A0A0V1F2I1</accession>
<gene>
    <name evidence="1" type="ORF">T11_7180</name>
</gene>
<sequence>MPFFARIPVPHAQQGRANKVPHFYIKAKMPFFARFPVPCAPRRRANKLLHFYKE</sequence>
<dbReference type="Proteomes" id="UP000055024">
    <property type="component" value="Unassembled WGS sequence"/>
</dbReference>
<feature type="non-terminal residue" evidence="1">
    <location>
        <position position="54"/>
    </location>
</feature>
<dbReference type="EMBL" id="JYDP01006882">
    <property type="protein sequence ID" value="KRY80313.1"/>
    <property type="molecule type" value="Genomic_DNA"/>
</dbReference>
<reference evidence="1 2" key="1">
    <citation type="submission" date="2015-01" db="EMBL/GenBank/DDBJ databases">
        <title>Evolution of Trichinella species and genotypes.</title>
        <authorList>
            <person name="Korhonen P.K."/>
            <person name="Edoardo P."/>
            <person name="Giuseppe L.R."/>
            <person name="Gasser R.B."/>
        </authorList>
    </citation>
    <scope>NUCLEOTIDE SEQUENCE [LARGE SCALE GENOMIC DNA]</scope>
    <source>
        <strain evidence="1">ISS1029</strain>
    </source>
</reference>
<keyword evidence="2" id="KW-1185">Reference proteome</keyword>